<dbReference type="PROSITE" id="PS51677">
    <property type="entry name" value="NODB"/>
    <property type="match status" value="1"/>
</dbReference>
<protein>
    <submittedName>
        <fullName evidence="3">Peptidoglycan/xylan/chitin deacetylase, PgdA/CDA1 family</fullName>
    </submittedName>
</protein>
<reference evidence="4" key="1">
    <citation type="submission" date="2016-10" db="EMBL/GenBank/DDBJ databases">
        <authorList>
            <person name="Varghese N."/>
            <person name="Submissions S."/>
        </authorList>
    </citation>
    <scope>NUCLEOTIDE SEQUENCE [LARGE SCALE GENOMIC DNA]</scope>
    <source>
        <strain evidence="4">DSM 14807</strain>
    </source>
</reference>
<dbReference type="InterPro" id="IPR011330">
    <property type="entry name" value="Glyco_hydro/deAcase_b/a-brl"/>
</dbReference>
<gene>
    <name evidence="3" type="ORF">SAMN05660895_2031</name>
</gene>
<dbReference type="SUPFAM" id="SSF88713">
    <property type="entry name" value="Glycoside hydrolase/deacetylase"/>
    <property type="match status" value="1"/>
</dbReference>
<dbReference type="OrthoDB" id="9778320at2"/>
<evidence type="ECO:0000313" key="4">
    <source>
        <dbReference type="Proteomes" id="UP000199537"/>
    </source>
</evidence>
<dbReference type="STRING" id="1393122.SAMN05660895_2031"/>
<dbReference type="InterPro" id="IPR051398">
    <property type="entry name" value="Polysacch_Deacetylase"/>
</dbReference>
<dbReference type="Pfam" id="PF01522">
    <property type="entry name" value="Polysacc_deac_1"/>
    <property type="match status" value="1"/>
</dbReference>
<organism evidence="3 4">
    <name type="scientific">Thermoflavifilum thermophilum</name>
    <dbReference type="NCBI Taxonomy" id="1393122"/>
    <lineage>
        <taxon>Bacteria</taxon>
        <taxon>Pseudomonadati</taxon>
        <taxon>Bacteroidota</taxon>
        <taxon>Chitinophagia</taxon>
        <taxon>Chitinophagales</taxon>
        <taxon>Chitinophagaceae</taxon>
        <taxon>Thermoflavifilum</taxon>
    </lineage>
</organism>
<dbReference type="Proteomes" id="UP000199537">
    <property type="component" value="Unassembled WGS sequence"/>
</dbReference>
<sequence>MKLTWLLLIVFTLLSAQKIEDKVDHRSIPDHVVVLTFDDAVSSDYHFIAPILKKYHFGATFFVCEFPPDFHDSTKYMTWNQIRELNNMGFEIGNHTWHHVHVNKMDSIKFVEELSYIEKKCTAYGIPKPISFAYPGYDTSYKVIPWLKKRGYIFARAGGSKPFDPRVDNPYVIPSFSTSGNDTARVLNAIRQAKDGKIVVLTIHGVPDVAHPWVTTPPALFALYMKYLYEHHYHVIAMRDLKQWINN</sequence>
<dbReference type="PANTHER" id="PTHR34216">
    <property type="match status" value="1"/>
</dbReference>
<dbReference type="CDD" id="cd10918">
    <property type="entry name" value="CE4_NodB_like_5s_6s"/>
    <property type="match status" value="1"/>
</dbReference>
<name>A0A1I7NIR7_9BACT</name>
<feature type="domain" description="NodB homology" evidence="2">
    <location>
        <begin position="31"/>
        <end position="247"/>
    </location>
</feature>
<dbReference type="EMBL" id="FPCJ01000001">
    <property type="protein sequence ID" value="SFV34554.1"/>
    <property type="molecule type" value="Genomic_DNA"/>
</dbReference>
<accession>A0A1I7NIR7</accession>
<dbReference type="AlphaFoldDB" id="A0A1I7NIR7"/>
<dbReference type="GO" id="GO:0005975">
    <property type="term" value="P:carbohydrate metabolic process"/>
    <property type="evidence" value="ECO:0007669"/>
    <property type="project" value="InterPro"/>
</dbReference>
<dbReference type="RefSeq" id="WP_092461017.1">
    <property type="nucleotide sequence ID" value="NZ_FPCJ01000001.1"/>
</dbReference>
<keyword evidence="4" id="KW-1185">Reference proteome</keyword>
<dbReference type="GO" id="GO:0016810">
    <property type="term" value="F:hydrolase activity, acting on carbon-nitrogen (but not peptide) bonds"/>
    <property type="evidence" value="ECO:0007669"/>
    <property type="project" value="InterPro"/>
</dbReference>
<proteinExistence type="predicted"/>
<keyword evidence="1" id="KW-0732">Signal</keyword>
<dbReference type="PANTHER" id="PTHR34216:SF7">
    <property type="entry name" value="POLY-BETA-1,6-N-ACETYL-D-GLUCOSAMINE N-DEACETYLASE"/>
    <property type="match status" value="1"/>
</dbReference>
<evidence type="ECO:0000259" key="2">
    <source>
        <dbReference type="PROSITE" id="PS51677"/>
    </source>
</evidence>
<evidence type="ECO:0000313" key="3">
    <source>
        <dbReference type="EMBL" id="SFV34554.1"/>
    </source>
</evidence>
<dbReference type="Gene3D" id="3.20.20.370">
    <property type="entry name" value="Glycoside hydrolase/deacetylase"/>
    <property type="match status" value="2"/>
</dbReference>
<dbReference type="InterPro" id="IPR002509">
    <property type="entry name" value="NODB_dom"/>
</dbReference>
<evidence type="ECO:0000256" key="1">
    <source>
        <dbReference type="ARBA" id="ARBA00022729"/>
    </source>
</evidence>